<dbReference type="KEGG" id="mcan:MCAN360_0439"/>
<proteinExistence type="predicted"/>
<evidence type="ECO:0000256" key="5">
    <source>
        <dbReference type="ARBA" id="ARBA00048391"/>
    </source>
</evidence>
<dbReference type="InterPro" id="IPR029063">
    <property type="entry name" value="SAM-dependent_MTases_sf"/>
</dbReference>
<dbReference type="NCBIfam" id="TIGR03534">
    <property type="entry name" value="RF_mod_PrmC"/>
    <property type="match status" value="1"/>
</dbReference>
<dbReference type="EMBL" id="AP014631">
    <property type="protein sequence ID" value="BAP39585.1"/>
    <property type="molecule type" value="Genomic_DNA"/>
</dbReference>
<keyword evidence="4" id="KW-0949">S-adenosyl-L-methionine</keyword>
<dbReference type="PANTHER" id="PTHR18895:SF74">
    <property type="entry name" value="MTRF1L RELEASE FACTOR GLUTAMINE METHYLTRANSFERASE"/>
    <property type="match status" value="1"/>
</dbReference>
<dbReference type="InterPro" id="IPR004556">
    <property type="entry name" value="HemK-like"/>
</dbReference>
<dbReference type="Gene3D" id="3.40.50.150">
    <property type="entry name" value="Vaccinia Virus protein VP39"/>
    <property type="match status" value="1"/>
</dbReference>
<accession>A0A077L5M7</accession>
<dbReference type="GO" id="GO:0102559">
    <property type="term" value="F:peptide chain release factor N(5)-glutamine methyltransferase activity"/>
    <property type="evidence" value="ECO:0007669"/>
    <property type="project" value="UniProtKB-EC"/>
</dbReference>
<evidence type="ECO:0000259" key="6">
    <source>
        <dbReference type="Pfam" id="PF05175"/>
    </source>
</evidence>
<dbReference type="InterPro" id="IPR019874">
    <property type="entry name" value="RF_methyltr_PrmC"/>
</dbReference>
<evidence type="ECO:0000256" key="3">
    <source>
        <dbReference type="ARBA" id="ARBA00022679"/>
    </source>
</evidence>
<dbReference type="InterPro" id="IPR050320">
    <property type="entry name" value="N5-glutamine_MTase"/>
</dbReference>
<dbReference type="SUPFAM" id="SSF53335">
    <property type="entry name" value="S-adenosyl-L-methionine-dependent methyltransferases"/>
    <property type="match status" value="1"/>
</dbReference>
<gene>
    <name evidence="7" type="primary">hemK</name>
    <name evidence="7" type="ORF">MCAN360_0439</name>
</gene>
<feature type="domain" description="Methyltransferase small" evidence="6">
    <location>
        <begin position="88"/>
        <end position="168"/>
    </location>
</feature>
<evidence type="ECO:0000313" key="8">
    <source>
        <dbReference type="Proteomes" id="UP000031641"/>
    </source>
</evidence>
<dbReference type="InterPro" id="IPR007848">
    <property type="entry name" value="Small_mtfrase_dom"/>
</dbReference>
<dbReference type="STRING" id="29554.MCAN360_0439"/>
<dbReference type="NCBIfam" id="TIGR00536">
    <property type="entry name" value="hemK_fam"/>
    <property type="match status" value="1"/>
</dbReference>
<protein>
    <recommendedName>
        <fullName evidence="1">peptide chain release factor N(5)-glutamine methyltransferase</fullName>
        <ecNumber evidence="1">2.1.1.297</ecNumber>
    </recommendedName>
</protein>
<keyword evidence="2" id="KW-0489">Methyltransferase</keyword>
<dbReference type="HOGENOM" id="CLU_018398_3_2_14"/>
<keyword evidence="3" id="KW-0808">Transferase</keyword>
<dbReference type="Pfam" id="PF05175">
    <property type="entry name" value="MTS"/>
    <property type="match status" value="1"/>
</dbReference>
<dbReference type="EC" id="2.1.1.297" evidence="1"/>
<dbReference type="Proteomes" id="UP000031641">
    <property type="component" value="Chromosome"/>
</dbReference>
<evidence type="ECO:0000256" key="1">
    <source>
        <dbReference type="ARBA" id="ARBA00012771"/>
    </source>
</evidence>
<evidence type="ECO:0000256" key="4">
    <source>
        <dbReference type="ARBA" id="ARBA00022691"/>
    </source>
</evidence>
<name>A0A077L5M7_9BACT</name>
<evidence type="ECO:0000313" key="7">
    <source>
        <dbReference type="EMBL" id="BAP39585.1"/>
    </source>
</evidence>
<reference evidence="8" key="1">
    <citation type="journal article" date="2014" name="Genome Announc.">
        <title>Complete Genome Sequence of Mycoplasma canadense Strain HAZ 360_1 from Bovine Mastitic Milk in Japan.</title>
        <authorList>
            <person name="Hata E."/>
        </authorList>
    </citation>
    <scope>NUCLEOTIDE SEQUENCE [LARGE SCALE GENOMIC DNA]</scope>
    <source>
        <strain evidence="8">HAZ360_1</strain>
    </source>
</reference>
<organism evidence="7 8">
    <name type="scientific">Metamycoplasma canadense</name>
    <dbReference type="NCBI Taxonomy" id="29554"/>
    <lineage>
        <taxon>Bacteria</taxon>
        <taxon>Bacillati</taxon>
        <taxon>Mycoplasmatota</taxon>
        <taxon>Mycoplasmoidales</taxon>
        <taxon>Metamycoplasmataceae</taxon>
        <taxon>Metamycoplasma</taxon>
    </lineage>
</organism>
<dbReference type="AlphaFoldDB" id="A0A077L5M7"/>
<keyword evidence="8" id="KW-1185">Reference proteome</keyword>
<dbReference type="GO" id="GO:0032259">
    <property type="term" value="P:methylation"/>
    <property type="evidence" value="ECO:0007669"/>
    <property type="project" value="UniProtKB-KW"/>
</dbReference>
<dbReference type="PANTHER" id="PTHR18895">
    <property type="entry name" value="HEMK METHYLTRANSFERASE"/>
    <property type="match status" value="1"/>
</dbReference>
<dbReference type="CDD" id="cd02440">
    <property type="entry name" value="AdoMet_MTases"/>
    <property type="match status" value="1"/>
</dbReference>
<dbReference type="PROSITE" id="PS00092">
    <property type="entry name" value="N6_MTASE"/>
    <property type="match status" value="1"/>
</dbReference>
<dbReference type="InterPro" id="IPR002052">
    <property type="entry name" value="DNA_methylase_N6_adenine_CS"/>
</dbReference>
<comment type="catalytic activity">
    <reaction evidence="5">
        <text>L-glutaminyl-[peptide chain release factor] + S-adenosyl-L-methionine = N(5)-methyl-L-glutaminyl-[peptide chain release factor] + S-adenosyl-L-homocysteine + H(+)</text>
        <dbReference type="Rhea" id="RHEA:42896"/>
        <dbReference type="Rhea" id="RHEA-COMP:10271"/>
        <dbReference type="Rhea" id="RHEA-COMP:10272"/>
        <dbReference type="ChEBI" id="CHEBI:15378"/>
        <dbReference type="ChEBI" id="CHEBI:30011"/>
        <dbReference type="ChEBI" id="CHEBI:57856"/>
        <dbReference type="ChEBI" id="CHEBI:59789"/>
        <dbReference type="ChEBI" id="CHEBI:61891"/>
        <dbReference type="EC" id="2.1.1.297"/>
    </reaction>
</comment>
<evidence type="ECO:0000256" key="2">
    <source>
        <dbReference type="ARBA" id="ARBA00022603"/>
    </source>
</evidence>
<sequence length="252" mass="30079">MMKKLRRFKKQVYKMIDKEVLLQEKRRYELPLFISKKEEKLLKKDYPVQKIIGYQTMQNVHIDIRYNVLIPRYETEEVIIETYNYINENSNVLDLCCGSGFIGLAINKNKKCNVTLSDISRSAIKQTKLNIKINNLENCEVIKSNLFNKITKKYDLIVSNPPYLNKKNKFSKSLKWEPKKALYAKQKGLFFYKKILSEAKKYLNKNGYLVLEIDEFSKKWIEENYKNAIFKKDINKKFRIAILEYNDLVLKK</sequence>
<dbReference type="GO" id="GO:0003676">
    <property type="term" value="F:nucleic acid binding"/>
    <property type="evidence" value="ECO:0007669"/>
    <property type="project" value="InterPro"/>
</dbReference>